<evidence type="ECO:0000256" key="1">
    <source>
        <dbReference type="ARBA" id="ARBA00001946"/>
    </source>
</evidence>
<evidence type="ECO:0000313" key="9">
    <source>
        <dbReference type="EMBL" id="AOM66533.1"/>
    </source>
</evidence>
<dbReference type="InterPro" id="IPR019307">
    <property type="entry name" value="RNA-bd_AU-1/RNase_E/G"/>
</dbReference>
<gene>
    <name evidence="9" type="primary">rne</name>
    <name evidence="9" type="ORF">Psor_058</name>
</gene>
<dbReference type="GeneID" id="29073812"/>
<comment type="similarity">
    <text evidence="2">Belongs to the RNase E/G family.</text>
</comment>
<evidence type="ECO:0000256" key="6">
    <source>
        <dbReference type="ARBA" id="ARBA00022884"/>
    </source>
</evidence>
<evidence type="ECO:0000256" key="2">
    <source>
        <dbReference type="ARBA" id="ARBA00005522"/>
    </source>
</evidence>
<dbReference type="PANTHER" id="PTHR30001">
    <property type="entry name" value="RIBONUCLEASE"/>
    <property type="match status" value="1"/>
</dbReference>
<dbReference type="GO" id="GO:0016787">
    <property type="term" value="F:hydrolase activity"/>
    <property type="evidence" value="ECO:0007669"/>
    <property type="project" value="UniProtKB-KW"/>
</dbReference>
<dbReference type="GO" id="GO:0003723">
    <property type="term" value="F:RNA binding"/>
    <property type="evidence" value="ECO:0007669"/>
    <property type="project" value="UniProtKB-KW"/>
</dbReference>
<dbReference type="Gene3D" id="2.40.50.140">
    <property type="entry name" value="Nucleic acid-binding proteins"/>
    <property type="match status" value="1"/>
</dbReference>
<dbReference type="InterPro" id="IPR004659">
    <property type="entry name" value="RNase_E/G"/>
</dbReference>
<keyword evidence="6" id="KW-0694">RNA-binding</keyword>
<evidence type="ECO:0000259" key="8">
    <source>
        <dbReference type="Pfam" id="PF10150"/>
    </source>
</evidence>
<keyword evidence="4" id="KW-0378">Hydrolase</keyword>
<geneLocation type="plastid" evidence="9"/>
<comment type="cofactor">
    <cofactor evidence="1">
        <name>Mg(2+)</name>
        <dbReference type="ChEBI" id="CHEBI:18420"/>
    </cofactor>
</comment>
<sequence>MNNIIIIAQNYGLSALSDQSSIHSIHSLNSIYKIGDIYCGTVDRLLPSINSAFVKLKRSNKYSSTGFIYIKDLKSTKRLRPLNNNLKIHPLYQVLVHKQKIITQVVKEMHFEKGPRVTTLIVLNGHYLKLLPLSNIIHVSTKILDIKLRNILKAIGKLIVSSSMGIIFRSNAVGISPQILLREFYLLQQHWFYISKKILVGNHVSLAYREDNLISNCIRDYYVGSSKQIILDSFEALSQFKFFIKYWSCLKSGQSLNTKINLYKTNTSFWNSNSLNFVLTNLFKNTIHLPYGGYLFLETINAMTFVDVNSGKFNSNDNSRNSILKVNLAAAHEIVYQIIIRNIAGIILIDFIDMKTQADKELLLEYLFNLLENDINNSSIIQYSRLGIVEITRKRAGKSFNNYSYYDDNKKTRLVDSSIFYSTSFVFDKITESALRK</sequence>
<proteinExistence type="inferred from homology"/>
<evidence type="ECO:0000256" key="5">
    <source>
        <dbReference type="ARBA" id="ARBA00022842"/>
    </source>
</evidence>
<dbReference type="EMBL" id="KX284720">
    <property type="protein sequence ID" value="AOM66533.1"/>
    <property type="molecule type" value="Genomic_DNA"/>
</dbReference>
<keyword evidence="3" id="KW-0479">Metal-binding</keyword>
<dbReference type="GO" id="GO:0006364">
    <property type="term" value="P:rRNA processing"/>
    <property type="evidence" value="ECO:0007669"/>
    <property type="project" value="TreeGrafter"/>
</dbReference>
<accession>A0A1C9CDR2</accession>
<name>A0A1C9CDR2_PORSO</name>
<keyword evidence="9" id="KW-0934">Plastid</keyword>
<protein>
    <submittedName>
        <fullName evidence="9">Ribonuclease E</fullName>
    </submittedName>
</protein>
<reference evidence="9" key="1">
    <citation type="journal article" date="2016" name="BMC Biol.">
        <title>Parallel evolution of highly conserved plastid genome architecture in red seaweeds and seed plants.</title>
        <authorList>
            <person name="Lee J."/>
            <person name="Cho C.H."/>
            <person name="Park S.I."/>
            <person name="Choi J.W."/>
            <person name="Song H.S."/>
            <person name="West J.A."/>
            <person name="Bhattacharya D."/>
            <person name="Yoon H.S."/>
        </authorList>
    </citation>
    <scope>NUCLEOTIDE SEQUENCE</scope>
</reference>
<comment type="function">
    <text evidence="7">Involved in intercistronic processing of primary transcripts from chloroplast operons. The endonucleolytic activity of the enzyme depends on the number of phosphates at the 5' end, is inhibited by structured RNA, and preferentially cleaves A/U-rich sequences.</text>
</comment>
<evidence type="ECO:0000256" key="7">
    <source>
        <dbReference type="ARBA" id="ARBA00023436"/>
    </source>
</evidence>
<evidence type="ECO:0000256" key="3">
    <source>
        <dbReference type="ARBA" id="ARBA00022723"/>
    </source>
</evidence>
<dbReference type="AlphaFoldDB" id="A0A1C9CDR2"/>
<organism evidence="9">
    <name type="scientific">Porphyridium sordidum</name>
    <name type="common">Red alga</name>
    <dbReference type="NCBI Taxonomy" id="28024"/>
    <lineage>
        <taxon>Eukaryota</taxon>
        <taxon>Rhodophyta</taxon>
        <taxon>Bangiophyceae</taxon>
        <taxon>Porphyridiales</taxon>
        <taxon>Porphyridiaceae</taxon>
        <taxon>Porphyridium</taxon>
    </lineage>
</organism>
<keyword evidence="5" id="KW-0460">Magnesium</keyword>
<dbReference type="InterPro" id="IPR012340">
    <property type="entry name" value="NA-bd_OB-fold"/>
</dbReference>
<evidence type="ECO:0000256" key="4">
    <source>
        <dbReference type="ARBA" id="ARBA00022801"/>
    </source>
</evidence>
<dbReference type="GO" id="GO:0005737">
    <property type="term" value="C:cytoplasm"/>
    <property type="evidence" value="ECO:0007669"/>
    <property type="project" value="TreeGrafter"/>
</dbReference>
<dbReference type="PANTHER" id="PTHR30001:SF0">
    <property type="entry name" value="RIBONUCLEASE G"/>
    <property type="match status" value="1"/>
</dbReference>
<feature type="domain" description="RNA-binding protein AU-1/Ribonuclease E/G" evidence="8">
    <location>
        <begin position="123"/>
        <end position="395"/>
    </location>
</feature>
<dbReference type="SUPFAM" id="SSF50249">
    <property type="entry name" value="Nucleic acid-binding proteins"/>
    <property type="match status" value="1"/>
</dbReference>
<dbReference type="RefSeq" id="YP_009297190.1">
    <property type="nucleotide sequence ID" value="NC_031175.1"/>
</dbReference>
<dbReference type="Pfam" id="PF10150">
    <property type="entry name" value="RNase_E_G"/>
    <property type="match status" value="1"/>
</dbReference>
<dbReference type="GO" id="GO:0004540">
    <property type="term" value="F:RNA nuclease activity"/>
    <property type="evidence" value="ECO:0007669"/>
    <property type="project" value="InterPro"/>
</dbReference>
<dbReference type="GO" id="GO:0046872">
    <property type="term" value="F:metal ion binding"/>
    <property type="evidence" value="ECO:0007669"/>
    <property type="project" value="UniProtKB-KW"/>
</dbReference>